<name>A0A9P1J1D3_9PELO</name>
<dbReference type="InterPro" id="IPR036645">
    <property type="entry name" value="Elafin-like_sf"/>
</dbReference>
<evidence type="ECO:0000259" key="2">
    <source>
        <dbReference type="PROSITE" id="PS51390"/>
    </source>
</evidence>
<feature type="signal peptide" evidence="1">
    <location>
        <begin position="1"/>
        <end position="15"/>
    </location>
</feature>
<sequence length="237" mass="26494">MKSFILAICVGFVLTFEGQMSWCDYWNHRGIAKAECHPAKLQHWSLPSSTHRQQQHQEKLVLAMPICDLVTDWSRCQNSNHCPLGLLCWRQESGSPCCTPQLNKIINQDNEQCPAPSTLGIQCNVKNPISWCNHDMDCHRSSAVQKCCPSGCGYNLCLQTTSNFKQMNMRLAAMSIVPDNCPPMDSIAVSCVAYGVSWCQNSNQCLQNGVQTRSCCPTRCGYNVCLLKLSPTNWIIA</sequence>
<dbReference type="GO" id="GO:0030414">
    <property type="term" value="F:peptidase inhibitor activity"/>
    <property type="evidence" value="ECO:0007669"/>
    <property type="project" value="InterPro"/>
</dbReference>
<keyword evidence="4" id="KW-1185">Reference proteome</keyword>
<evidence type="ECO:0000256" key="1">
    <source>
        <dbReference type="SAM" id="SignalP"/>
    </source>
</evidence>
<gene>
    <name evidence="3" type="ORF">CAMP_LOCUS19001</name>
</gene>
<organism evidence="3 4">
    <name type="scientific">Caenorhabditis angaria</name>
    <dbReference type="NCBI Taxonomy" id="860376"/>
    <lineage>
        <taxon>Eukaryota</taxon>
        <taxon>Metazoa</taxon>
        <taxon>Ecdysozoa</taxon>
        <taxon>Nematoda</taxon>
        <taxon>Chromadorea</taxon>
        <taxon>Rhabditida</taxon>
        <taxon>Rhabditina</taxon>
        <taxon>Rhabditomorpha</taxon>
        <taxon>Rhabditoidea</taxon>
        <taxon>Rhabditidae</taxon>
        <taxon>Peloderinae</taxon>
        <taxon>Caenorhabditis</taxon>
    </lineage>
</organism>
<dbReference type="EMBL" id="CANHGI010000006">
    <property type="protein sequence ID" value="CAI5456364.1"/>
    <property type="molecule type" value="Genomic_DNA"/>
</dbReference>
<evidence type="ECO:0000313" key="4">
    <source>
        <dbReference type="Proteomes" id="UP001152747"/>
    </source>
</evidence>
<protein>
    <recommendedName>
        <fullName evidence="2">WAP domain-containing protein</fullName>
    </recommendedName>
</protein>
<evidence type="ECO:0000313" key="3">
    <source>
        <dbReference type="EMBL" id="CAI5456364.1"/>
    </source>
</evidence>
<comment type="caution">
    <text evidence="3">The sequence shown here is derived from an EMBL/GenBank/DDBJ whole genome shotgun (WGS) entry which is preliminary data.</text>
</comment>
<feature type="chain" id="PRO_5040129596" description="WAP domain-containing protein" evidence="1">
    <location>
        <begin position="16"/>
        <end position="237"/>
    </location>
</feature>
<dbReference type="Gene3D" id="4.10.75.10">
    <property type="entry name" value="Elafin-like"/>
    <property type="match status" value="1"/>
</dbReference>
<dbReference type="Proteomes" id="UP001152747">
    <property type="component" value="Unassembled WGS sequence"/>
</dbReference>
<dbReference type="PANTHER" id="PTHR36938:SF3">
    <property type="entry name" value="WAP DOMAIN-CONTAINING PROTEIN"/>
    <property type="match status" value="1"/>
</dbReference>
<reference evidence="3" key="1">
    <citation type="submission" date="2022-11" db="EMBL/GenBank/DDBJ databases">
        <authorList>
            <person name="Kikuchi T."/>
        </authorList>
    </citation>
    <scope>NUCLEOTIDE SEQUENCE</scope>
    <source>
        <strain evidence="3">PS1010</strain>
    </source>
</reference>
<accession>A0A9P1J1D3</accession>
<keyword evidence="1" id="KW-0732">Signal</keyword>
<dbReference type="PANTHER" id="PTHR36938">
    <property type="entry name" value="PROTEIN CBG26935"/>
    <property type="match status" value="1"/>
</dbReference>
<dbReference type="GO" id="GO:0005576">
    <property type="term" value="C:extracellular region"/>
    <property type="evidence" value="ECO:0007669"/>
    <property type="project" value="InterPro"/>
</dbReference>
<proteinExistence type="predicted"/>
<dbReference type="InterPro" id="IPR008197">
    <property type="entry name" value="WAP_dom"/>
</dbReference>
<dbReference type="Pfam" id="PF00095">
    <property type="entry name" value="WAP"/>
    <property type="match status" value="1"/>
</dbReference>
<feature type="domain" description="WAP" evidence="2">
    <location>
        <begin position="105"/>
        <end position="161"/>
    </location>
</feature>
<dbReference type="OrthoDB" id="5873927at2759"/>
<dbReference type="AlphaFoldDB" id="A0A9P1J1D3"/>
<dbReference type="PROSITE" id="PS51390">
    <property type="entry name" value="WAP"/>
    <property type="match status" value="1"/>
</dbReference>